<name>A0A0A9FPP6_ARUDO</name>
<dbReference type="EMBL" id="GBRH01183101">
    <property type="protein sequence ID" value="JAE14795.1"/>
    <property type="molecule type" value="Transcribed_RNA"/>
</dbReference>
<dbReference type="AlphaFoldDB" id="A0A0A9FPP6"/>
<reference evidence="1" key="2">
    <citation type="journal article" date="2015" name="Data Brief">
        <title>Shoot transcriptome of the giant reed, Arundo donax.</title>
        <authorList>
            <person name="Barrero R.A."/>
            <person name="Guerrero F.D."/>
            <person name="Moolhuijzen P."/>
            <person name="Goolsby J.A."/>
            <person name="Tidwell J."/>
            <person name="Bellgard S.E."/>
            <person name="Bellgard M.I."/>
        </authorList>
    </citation>
    <scope>NUCLEOTIDE SEQUENCE</scope>
    <source>
        <tissue evidence="1">Shoot tissue taken approximately 20 cm above the soil surface</tissue>
    </source>
</reference>
<evidence type="ECO:0000313" key="1">
    <source>
        <dbReference type="EMBL" id="JAE14795.1"/>
    </source>
</evidence>
<accession>A0A0A9FPP6</accession>
<sequence length="26" mass="3191">MWASPFKSYRCSYFHCYCASRRLLLT</sequence>
<reference evidence="1" key="1">
    <citation type="submission" date="2014-09" db="EMBL/GenBank/DDBJ databases">
        <authorList>
            <person name="Magalhaes I.L.F."/>
            <person name="Oliveira U."/>
            <person name="Santos F.R."/>
            <person name="Vidigal T.H.D.A."/>
            <person name="Brescovit A.D."/>
            <person name="Santos A.J."/>
        </authorList>
    </citation>
    <scope>NUCLEOTIDE SEQUENCE</scope>
    <source>
        <tissue evidence="1">Shoot tissue taken approximately 20 cm above the soil surface</tissue>
    </source>
</reference>
<proteinExistence type="predicted"/>
<protein>
    <submittedName>
        <fullName evidence="1">Uncharacterized protein</fullName>
    </submittedName>
</protein>
<organism evidence="1">
    <name type="scientific">Arundo donax</name>
    <name type="common">Giant reed</name>
    <name type="synonym">Donax arundinaceus</name>
    <dbReference type="NCBI Taxonomy" id="35708"/>
    <lineage>
        <taxon>Eukaryota</taxon>
        <taxon>Viridiplantae</taxon>
        <taxon>Streptophyta</taxon>
        <taxon>Embryophyta</taxon>
        <taxon>Tracheophyta</taxon>
        <taxon>Spermatophyta</taxon>
        <taxon>Magnoliopsida</taxon>
        <taxon>Liliopsida</taxon>
        <taxon>Poales</taxon>
        <taxon>Poaceae</taxon>
        <taxon>PACMAD clade</taxon>
        <taxon>Arundinoideae</taxon>
        <taxon>Arundineae</taxon>
        <taxon>Arundo</taxon>
    </lineage>
</organism>